<evidence type="ECO:0000313" key="3">
    <source>
        <dbReference type="RefSeq" id="XP_034240254.1"/>
    </source>
</evidence>
<keyword evidence="1" id="KW-1133">Transmembrane helix</keyword>
<dbReference type="InParanoid" id="A0A6P8ZMA3"/>
<proteinExistence type="predicted"/>
<evidence type="ECO:0000313" key="2">
    <source>
        <dbReference type="Proteomes" id="UP000515158"/>
    </source>
</evidence>
<gene>
    <name evidence="3" type="primary">LOC117644749</name>
</gene>
<feature type="transmembrane region" description="Helical" evidence="1">
    <location>
        <begin position="154"/>
        <end position="179"/>
    </location>
</feature>
<dbReference type="Proteomes" id="UP000515158">
    <property type="component" value="Unplaced"/>
</dbReference>
<sequence length="327" mass="35959">MPADCLAGTAGWLARFWRWSRGGYSQGRSYPTSVMNHRGWLWPLGRLTGLLPISFKECVCSAPFNASRAGSEHAVNDSTLPSWDQPAHVATSRCSCPVAERSIPWLAYSFAVVLVLVPSAMWGLYSDSKNANTEGKPSLRMQSKTDMMVTFCDIISVSFCSVTCFAQLAFSQTALFMVLEQLQQVDRTLSVRAPAVPGMLALWLLVLVGVIFMDGVMWTEISNTISYAATYFPFYVVYFLTFMMEVLFIDDAHGIYMRFLALNEKLDQSLALPTYQAATEQLPFGAVDGGWLGEAAPRGTAVSITGIAESNGMYSSKTGEGRDRSQC</sequence>
<dbReference type="AlphaFoldDB" id="A0A6P8ZMA3"/>
<protein>
    <submittedName>
        <fullName evidence="3">Uncharacterized protein LOC117644749</fullName>
    </submittedName>
</protein>
<keyword evidence="1" id="KW-0812">Transmembrane</keyword>
<name>A0A6P8ZMA3_THRPL</name>
<accession>A0A6P8ZMA3</accession>
<organism evidence="3">
    <name type="scientific">Thrips palmi</name>
    <name type="common">Melon thrips</name>
    <dbReference type="NCBI Taxonomy" id="161013"/>
    <lineage>
        <taxon>Eukaryota</taxon>
        <taxon>Metazoa</taxon>
        <taxon>Ecdysozoa</taxon>
        <taxon>Arthropoda</taxon>
        <taxon>Hexapoda</taxon>
        <taxon>Insecta</taxon>
        <taxon>Pterygota</taxon>
        <taxon>Neoptera</taxon>
        <taxon>Paraneoptera</taxon>
        <taxon>Thysanoptera</taxon>
        <taxon>Terebrantia</taxon>
        <taxon>Thripoidea</taxon>
        <taxon>Thripidae</taxon>
        <taxon>Thrips</taxon>
    </lineage>
</organism>
<feature type="transmembrane region" description="Helical" evidence="1">
    <location>
        <begin position="225"/>
        <end position="249"/>
    </location>
</feature>
<feature type="transmembrane region" description="Helical" evidence="1">
    <location>
        <begin position="200"/>
        <end position="219"/>
    </location>
</feature>
<reference evidence="3" key="1">
    <citation type="submission" date="2025-08" db="UniProtKB">
        <authorList>
            <consortium name="RefSeq"/>
        </authorList>
    </citation>
    <scope>IDENTIFICATION</scope>
    <source>
        <tissue evidence="3">Total insect</tissue>
    </source>
</reference>
<dbReference type="KEGG" id="tpal:117644749"/>
<keyword evidence="1" id="KW-0472">Membrane</keyword>
<dbReference type="GeneID" id="117644749"/>
<evidence type="ECO:0000256" key="1">
    <source>
        <dbReference type="SAM" id="Phobius"/>
    </source>
</evidence>
<dbReference type="RefSeq" id="XP_034240254.1">
    <property type="nucleotide sequence ID" value="XM_034384363.1"/>
</dbReference>
<keyword evidence="2" id="KW-1185">Reference proteome</keyword>
<feature type="transmembrane region" description="Helical" evidence="1">
    <location>
        <begin position="105"/>
        <end position="125"/>
    </location>
</feature>